<gene>
    <name evidence="1" type="ORF">FRACA_20095</name>
</gene>
<dbReference type="Proteomes" id="UP000234331">
    <property type="component" value="Unassembled WGS sequence"/>
</dbReference>
<dbReference type="PANTHER" id="PTHR31793:SF2">
    <property type="entry name" value="BLR1345 PROTEIN"/>
    <property type="match status" value="1"/>
</dbReference>
<dbReference type="Pfam" id="PF13279">
    <property type="entry name" value="4HBT_2"/>
    <property type="match status" value="1"/>
</dbReference>
<accession>A0A2I2KPW4</accession>
<dbReference type="InterPro" id="IPR050563">
    <property type="entry name" value="4-hydroxybenzoyl-CoA_TE"/>
</dbReference>
<keyword evidence="2" id="KW-1185">Reference proteome</keyword>
<dbReference type="OrthoDB" id="9803287at2"/>
<dbReference type="SUPFAM" id="SSF54637">
    <property type="entry name" value="Thioesterase/thiol ester dehydrase-isomerase"/>
    <property type="match status" value="1"/>
</dbReference>
<evidence type="ECO:0000313" key="2">
    <source>
        <dbReference type="Proteomes" id="UP000234331"/>
    </source>
</evidence>
<proteinExistence type="predicted"/>
<protein>
    <submittedName>
        <fullName evidence="1">Acyl-CoA thioester hydrolase</fullName>
    </submittedName>
</protein>
<name>A0A2I2KPW4_9ACTN</name>
<sequence>MSPTTQAPTWDQVTQLPALVEAKVEPEFIDFNGHMNIRHYLDAGAQSADRLCHAVGIDQAYRLDRRMTLFTAEHHLRYLSELQTGDAFSGHTRVLDLSDKVVHLMSFLVDQSRERLACTVEIVLVHVGLEERRPRPFPANVSAGWDRLLSESRALRWTAPVCGSMGVRR</sequence>
<dbReference type="PANTHER" id="PTHR31793">
    <property type="entry name" value="4-HYDROXYBENZOYL-COA THIOESTERASE FAMILY MEMBER"/>
    <property type="match status" value="1"/>
</dbReference>
<organism evidence="1 2">
    <name type="scientific">Frankia canadensis</name>
    <dbReference type="NCBI Taxonomy" id="1836972"/>
    <lineage>
        <taxon>Bacteria</taxon>
        <taxon>Bacillati</taxon>
        <taxon>Actinomycetota</taxon>
        <taxon>Actinomycetes</taxon>
        <taxon>Frankiales</taxon>
        <taxon>Frankiaceae</taxon>
        <taxon>Frankia</taxon>
    </lineage>
</organism>
<dbReference type="AlphaFoldDB" id="A0A2I2KPW4"/>
<dbReference type="CDD" id="cd00586">
    <property type="entry name" value="4HBT"/>
    <property type="match status" value="1"/>
</dbReference>
<dbReference type="Gene3D" id="3.10.129.10">
    <property type="entry name" value="Hotdog Thioesterase"/>
    <property type="match status" value="1"/>
</dbReference>
<dbReference type="EMBL" id="FZMO01000112">
    <property type="protein sequence ID" value="SNQ47699.1"/>
    <property type="molecule type" value="Genomic_DNA"/>
</dbReference>
<keyword evidence="1" id="KW-0378">Hydrolase</keyword>
<reference evidence="1 2" key="1">
    <citation type="submission" date="2017-06" db="EMBL/GenBank/DDBJ databases">
        <authorList>
            <person name="Kim H.J."/>
            <person name="Triplett B.A."/>
        </authorList>
    </citation>
    <scope>NUCLEOTIDE SEQUENCE [LARGE SCALE GENOMIC DNA]</scope>
    <source>
        <strain evidence="1">FRACA_ARgP5</strain>
    </source>
</reference>
<evidence type="ECO:0000313" key="1">
    <source>
        <dbReference type="EMBL" id="SNQ47699.1"/>
    </source>
</evidence>
<dbReference type="InterPro" id="IPR029069">
    <property type="entry name" value="HotDog_dom_sf"/>
</dbReference>
<dbReference type="GO" id="GO:0047617">
    <property type="term" value="F:fatty acyl-CoA hydrolase activity"/>
    <property type="evidence" value="ECO:0007669"/>
    <property type="project" value="TreeGrafter"/>
</dbReference>